<evidence type="ECO:0000313" key="2">
    <source>
        <dbReference type="Proteomes" id="UP000694846"/>
    </source>
</evidence>
<dbReference type="GO" id="GO:0003677">
    <property type="term" value="F:DNA binding"/>
    <property type="evidence" value="ECO:0007669"/>
    <property type="project" value="TreeGrafter"/>
</dbReference>
<gene>
    <name evidence="3" type="primary">LOC112683733</name>
</gene>
<organism evidence="2 3">
    <name type="scientific">Sipha flava</name>
    <name type="common">yellow sugarcane aphid</name>
    <dbReference type="NCBI Taxonomy" id="143950"/>
    <lineage>
        <taxon>Eukaryota</taxon>
        <taxon>Metazoa</taxon>
        <taxon>Ecdysozoa</taxon>
        <taxon>Arthropoda</taxon>
        <taxon>Hexapoda</taxon>
        <taxon>Insecta</taxon>
        <taxon>Pterygota</taxon>
        <taxon>Neoptera</taxon>
        <taxon>Paraneoptera</taxon>
        <taxon>Hemiptera</taxon>
        <taxon>Sternorrhyncha</taxon>
        <taxon>Aphidomorpha</taxon>
        <taxon>Aphidoidea</taxon>
        <taxon>Aphididae</taxon>
        <taxon>Sipha</taxon>
    </lineage>
</organism>
<name>A0A8B8FK09_9HEMI</name>
<sequence length="179" mass="20397">MPRNLKTLTIAEKQMVFKVVKSGRKKKELAEEFGIPDKTALFYKCMPDKTLTFKNEKRNGSKHSKERLTLLLAVNMTDYCSAHNIIPTCQAVKVKFLSPNTTSKLQPLDQGIIKTFTTLYKKEIVRKIISDMDDEKSTAVDILQAMRIVDKIWRNVTTTTIVNCFRSCGFVLEAEKDGT</sequence>
<accession>A0A8B8FK09</accession>
<evidence type="ECO:0000313" key="3">
    <source>
        <dbReference type="RefSeq" id="XP_025410675.1"/>
    </source>
</evidence>
<dbReference type="PANTHER" id="PTHR19303:SF73">
    <property type="entry name" value="PROTEIN PDC2"/>
    <property type="match status" value="1"/>
</dbReference>
<feature type="domain" description="DDE-1" evidence="1">
    <location>
        <begin position="62"/>
        <end position="165"/>
    </location>
</feature>
<dbReference type="GeneID" id="112683733"/>
<reference evidence="3" key="1">
    <citation type="submission" date="2025-08" db="UniProtKB">
        <authorList>
            <consortium name="RefSeq"/>
        </authorList>
    </citation>
    <scope>IDENTIFICATION</scope>
    <source>
        <tissue evidence="3">Whole body</tissue>
    </source>
</reference>
<protein>
    <submittedName>
        <fullName evidence="3">Tigger transposable element-derived protein 6-like</fullName>
    </submittedName>
</protein>
<keyword evidence="2" id="KW-1185">Reference proteome</keyword>
<dbReference type="PANTHER" id="PTHR19303">
    <property type="entry name" value="TRANSPOSON"/>
    <property type="match status" value="1"/>
</dbReference>
<dbReference type="RefSeq" id="XP_025410675.1">
    <property type="nucleotide sequence ID" value="XM_025554890.1"/>
</dbReference>
<evidence type="ECO:0000259" key="1">
    <source>
        <dbReference type="Pfam" id="PF03184"/>
    </source>
</evidence>
<dbReference type="Pfam" id="PF03184">
    <property type="entry name" value="DDE_1"/>
    <property type="match status" value="1"/>
</dbReference>
<dbReference type="OrthoDB" id="125347at2759"/>
<proteinExistence type="predicted"/>
<dbReference type="Proteomes" id="UP000694846">
    <property type="component" value="Unplaced"/>
</dbReference>
<dbReference type="AlphaFoldDB" id="A0A8B8FK09"/>
<dbReference type="GO" id="GO:0005634">
    <property type="term" value="C:nucleus"/>
    <property type="evidence" value="ECO:0007669"/>
    <property type="project" value="TreeGrafter"/>
</dbReference>
<dbReference type="InterPro" id="IPR050863">
    <property type="entry name" value="CenT-Element_Derived"/>
</dbReference>
<dbReference type="InterPro" id="IPR004875">
    <property type="entry name" value="DDE_SF_endonuclease_dom"/>
</dbReference>